<sequence>MRKIVVLLLLTILFTSCSSAKRQISKEIGSQLKTKAYKNQFTGLLLVDAKTKDTLFKSNSTKFFTPASNTKIYTLYAALKLIPERIPVLEYIVRHDTLYVQGTGNPTNLHPYFNDSTAVNFMKPYEHIVLYLNNFQDDKYGPGWSWDDYQYYYSPERSGLPLYGNVLTIENGDGLRVFPEYFSDSIVPIKHSYRREPNRNMFYFDPKQKDTLEIPLVTDSSLTRDLLEKVLGKKVKITNSKPIGEHKVLFGIHADTVYKRMMEVSDNFLAEQLLFVASSTISDTLNSAKARKYVLEKHLADLRQPPRWVDGSGLSRYNLFTPESMVHVLDKLYTEIPEERLFQFFPTGGVNGTLEDWYPGDPEPYIHAKTGSLSNNHCLSGYLLTKSGKTVIFSFMNNHFTENSSEVKKRMQSILEKVRDTY</sequence>
<feature type="chain" id="PRO_5026356639" evidence="3">
    <location>
        <begin position="21"/>
        <end position="422"/>
    </location>
</feature>
<accession>A0A6I2MUE1</accession>
<keyword evidence="5" id="KW-1185">Reference proteome</keyword>
<comment type="similarity">
    <text evidence="1">Belongs to the peptidase S13 family.</text>
</comment>
<dbReference type="GO" id="GO:0000270">
    <property type="term" value="P:peptidoglycan metabolic process"/>
    <property type="evidence" value="ECO:0007669"/>
    <property type="project" value="TreeGrafter"/>
</dbReference>
<keyword evidence="4" id="KW-0121">Carboxypeptidase</keyword>
<comment type="caution">
    <text evidence="4">The sequence shown here is derived from an EMBL/GenBank/DDBJ whole genome shotgun (WGS) entry which is preliminary data.</text>
</comment>
<evidence type="ECO:0000256" key="3">
    <source>
        <dbReference type="SAM" id="SignalP"/>
    </source>
</evidence>
<dbReference type="RefSeq" id="WP_154369720.1">
    <property type="nucleotide sequence ID" value="NZ_WKJH01000030.1"/>
</dbReference>
<dbReference type="PRINTS" id="PR00922">
    <property type="entry name" value="DADACBPTASE3"/>
</dbReference>
<dbReference type="GO" id="GO:0004185">
    <property type="term" value="F:serine-type carboxypeptidase activity"/>
    <property type="evidence" value="ECO:0007669"/>
    <property type="project" value="InterPro"/>
</dbReference>
<dbReference type="InterPro" id="IPR012338">
    <property type="entry name" value="Beta-lactam/transpept-like"/>
</dbReference>
<dbReference type="Proteomes" id="UP000443153">
    <property type="component" value="Unassembled WGS sequence"/>
</dbReference>
<keyword evidence="3" id="KW-0732">Signal</keyword>
<dbReference type="Gene3D" id="3.40.710.10">
    <property type="entry name" value="DD-peptidase/beta-lactamase superfamily"/>
    <property type="match status" value="2"/>
</dbReference>
<dbReference type="OrthoDB" id="9802627at2"/>
<keyword evidence="2" id="KW-0378">Hydrolase</keyword>
<dbReference type="PANTHER" id="PTHR30023">
    <property type="entry name" value="D-ALANYL-D-ALANINE CARBOXYPEPTIDASE"/>
    <property type="match status" value="1"/>
</dbReference>
<dbReference type="PANTHER" id="PTHR30023:SF0">
    <property type="entry name" value="PENICILLIN-SENSITIVE CARBOXYPEPTIDASE A"/>
    <property type="match status" value="1"/>
</dbReference>
<dbReference type="AlphaFoldDB" id="A0A6I2MUE1"/>
<dbReference type="PROSITE" id="PS51257">
    <property type="entry name" value="PROKAR_LIPOPROTEIN"/>
    <property type="match status" value="1"/>
</dbReference>
<dbReference type="EMBL" id="WKJH01000030">
    <property type="protein sequence ID" value="MRX66170.1"/>
    <property type="molecule type" value="Genomic_DNA"/>
</dbReference>
<organism evidence="4 5">
    <name type="scientific">Maribacter luteus</name>
    <dbReference type="NCBI Taxonomy" id="2594478"/>
    <lineage>
        <taxon>Bacteria</taxon>
        <taxon>Pseudomonadati</taxon>
        <taxon>Bacteroidota</taxon>
        <taxon>Flavobacteriia</taxon>
        <taxon>Flavobacteriales</taxon>
        <taxon>Flavobacteriaceae</taxon>
        <taxon>Maribacter</taxon>
    </lineage>
</organism>
<reference evidence="4 5" key="1">
    <citation type="submission" date="2019-11" db="EMBL/GenBank/DDBJ databases">
        <title>Maribacter lutea sp. nov., a marine bacterium isolated from intertidal sand.</title>
        <authorList>
            <person name="Liu A."/>
        </authorList>
    </citation>
    <scope>NUCLEOTIDE SEQUENCE [LARGE SCALE GENOMIC DNA]</scope>
    <source>
        <strain evidence="4 5">RZ05</strain>
    </source>
</reference>
<evidence type="ECO:0000256" key="2">
    <source>
        <dbReference type="ARBA" id="ARBA00022801"/>
    </source>
</evidence>
<dbReference type="SUPFAM" id="SSF56601">
    <property type="entry name" value="beta-lactamase/transpeptidase-like"/>
    <property type="match status" value="1"/>
</dbReference>
<evidence type="ECO:0000313" key="5">
    <source>
        <dbReference type="Proteomes" id="UP000443153"/>
    </source>
</evidence>
<dbReference type="InterPro" id="IPR000667">
    <property type="entry name" value="Peptidase_S13"/>
</dbReference>
<dbReference type="GO" id="GO:0006508">
    <property type="term" value="P:proteolysis"/>
    <property type="evidence" value="ECO:0007669"/>
    <property type="project" value="InterPro"/>
</dbReference>
<dbReference type="Pfam" id="PF02113">
    <property type="entry name" value="Peptidase_S13"/>
    <property type="match status" value="2"/>
</dbReference>
<evidence type="ECO:0000313" key="4">
    <source>
        <dbReference type="EMBL" id="MRX66170.1"/>
    </source>
</evidence>
<keyword evidence="4" id="KW-0645">Protease</keyword>
<proteinExistence type="inferred from homology"/>
<evidence type="ECO:0000256" key="1">
    <source>
        <dbReference type="ARBA" id="ARBA00006096"/>
    </source>
</evidence>
<protein>
    <submittedName>
        <fullName evidence="4">D-alanyl-D-alanine carboxypeptidase</fullName>
    </submittedName>
</protein>
<feature type="signal peptide" evidence="3">
    <location>
        <begin position="1"/>
        <end position="20"/>
    </location>
</feature>
<name>A0A6I2MUE1_9FLAO</name>
<gene>
    <name evidence="4" type="ORF">GJ691_18605</name>
</gene>